<evidence type="ECO:0000256" key="2">
    <source>
        <dbReference type="ARBA" id="ARBA00022737"/>
    </source>
</evidence>
<evidence type="ECO:0000313" key="6">
    <source>
        <dbReference type="Proteomes" id="UP001603857"/>
    </source>
</evidence>
<sequence>MRGLICISRCSLRGRSELLRCHLSAAAVTVPDDGTVRGTLLSLSNDWKRALEFFNWVEQEHSHSHFRHSTDTSNLMLDILGKFFEFELCWHLIRRMHSPNHTTFRVMFKRYASAHAVNDAIHTFHRLHDFNLKDHTSFSHLIDALCEYKHVLEAQELLFGNNKNGVGLDLDVDAVGNTKIHNMVLRGWFKLGWWSKCNEFWKEMDMKGVQKDLHSYSIYMDILCKGGKPWKAVKLFKEVKRKGFKLDVVVYNIVIRAIGISQGVDFSIRVFREMKEAGISPTVVTYNTLIRLLCDCYRHKEALALLRTMHHDGCHPTAISYHSFFASMEKPKQILALFDDMIESGVRPCMDTYVMLLNKFGRWGFLRPVLLVWNRMNQLGCSPDAAAYNALIDALVDKGLTDMARKYDEEMLAKGLSPKPRKELGTKPLGGQLADD</sequence>
<keyword evidence="6" id="KW-1185">Reference proteome</keyword>
<dbReference type="Pfam" id="PF01535">
    <property type="entry name" value="PPR"/>
    <property type="match status" value="1"/>
</dbReference>
<feature type="repeat" description="PPR" evidence="3">
    <location>
        <begin position="247"/>
        <end position="281"/>
    </location>
</feature>
<dbReference type="Pfam" id="PF13812">
    <property type="entry name" value="PPR_3"/>
    <property type="match status" value="2"/>
</dbReference>
<feature type="repeat" description="PPR" evidence="3">
    <location>
        <begin position="282"/>
        <end position="316"/>
    </location>
</feature>
<evidence type="ECO:0000256" key="1">
    <source>
        <dbReference type="ARBA" id="ARBA00007626"/>
    </source>
</evidence>
<dbReference type="Proteomes" id="UP001603857">
    <property type="component" value="Unassembled WGS sequence"/>
</dbReference>
<reference evidence="5 6" key="1">
    <citation type="submission" date="2024-08" db="EMBL/GenBank/DDBJ databases">
        <title>Insights into the chromosomal genome structure of Flemingia macrophylla.</title>
        <authorList>
            <person name="Ding Y."/>
            <person name="Zhao Y."/>
            <person name="Bi W."/>
            <person name="Wu M."/>
            <person name="Zhao G."/>
            <person name="Gong Y."/>
            <person name="Li W."/>
            <person name="Zhang P."/>
        </authorList>
    </citation>
    <scope>NUCLEOTIDE SEQUENCE [LARGE SCALE GENOMIC DNA]</scope>
    <source>
        <strain evidence="5">DYQJB</strain>
        <tissue evidence="5">Leaf</tissue>
    </source>
</reference>
<accession>A0ABD1M9M8</accession>
<feature type="repeat" description="PPR" evidence="3">
    <location>
        <begin position="384"/>
        <end position="418"/>
    </location>
</feature>
<name>A0ABD1M9M8_9FABA</name>
<evidence type="ECO:0000256" key="3">
    <source>
        <dbReference type="PROSITE-ProRule" id="PRU00708"/>
    </source>
</evidence>
<feature type="repeat" description="PPR" evidence="3">
    <location>
        <begin position="177"/>
        <end position="211"/>
    </location>
</feature>
<dbReference type="NCBIfam" id="TIGR00756">
    <property type="entry name" value="PPR"/>
    <property type="match status" value="5"/>
</dbReference>
<comment type="similarity">
    <text evidence="1">Belongs to the PPR family. P subfamily.</text>
</comment>
<dbReference type="EMBL" id="JBGMDY010000006">
    <property type="protein sequence ID" value="KAL2332501.1"/>
    <property type="molecule type" value="Genomic_DNA"/>
</dbReference>
<dbReference type="Gene3D" id="1.25.40.10">
    <property type="entry name" value="Tetratricopeptide repeat domain"/>
    <property type="match status" value="4"/>
</dbReference>
<keyword evidence="2" id="KW-0677">Repeat</keyword>
<dbReference type="PANTHER" id="PTHR47936:SF1">
    <property type="entry name" value="PENTATRICOPEPTIDE REPEAT-CONTAINING PROTEIN GUN1, CHLOROPLASTIC"/>
    <property type="match status" value="1"/>
</dbReference>
<dbReference type="InterPro" id="IPR011990">
    <property type="entry name" value="TPR-like_helical_dom_sf"/>
</dbReference>
<gene>
    <name evidence="5" type="ORF">Fmac_020082</name>
</gene>
<evidence type="ECO:0008006" key="7">
    <source>
        <dbReference type="Google" id="ProtNLM"/>
    </source>
</evidence>
<evidence type="ECO:0000256" key="4">
    <source>
        <dbReference type="SAM" id="MobiDB-lite"/>
    </source>
</evidence>
<comment type="caution">
    <text evidence="5">The sequence shown here is derived from an EMBL/GenBank/DDBJ whole genome shotgun (WGS) entry which is preliminary data.</text>
</comment>
<dbReference type="PROSITE" id="PS51375">
    <property type="entry name" value="PPR"/>
    <property type="match status" value="5"/>
</dbReference>
<dbReference type="InterPro" id="IPR002885">
    <property type="entry name" value="PPR_rpt"/>
</dbReference>
<dbReference type="AlphaFoldDB" id="A0ABD1M9M8"/>
<organism evidence="5 6">
    <name type="scientific">Flemingia macrophylla</name>
    <dbReference type="NCBI Taxonomy" id="520843"/>
    <lineage>
        <taxon>Eukaryota</taxon>
        <taxon>Viridiplantae</taxon>
        <taxon>Streptophyta</taxon>
        <taxon>Embryophyta</taxon>
        <taxon>Tracheophyta</taxon>
        <taxon>Spermatophyta</taxon>
        <taxon>Magnoliopsida</taxon>
        <taxon>eudicotyledons</taxon>
        <taxon>Gunneridae</taxon>
        <taxon>Pentapetalae</taxon>
        <taxon>rosids</taxon>
        <taxon>fabids</taxon>
        <taxon>Fabales</taxon>
        <taxon>Fabaceae</taxon>
        <taxon>Papilionoideae</taxon>
        <taxon>50 kb inversion clade</taxon>
        <taxon>NPAAA clade</taxon>
        <taxon>indigoferoid/millettioid clade</taxon>
        <taxon>Phaseoleae</taxon>
        <taxon>Flemingia</taxon>
    </lineage>
</organism>
<feature type="region of interest" description="Disordered" evidence="4">
    <location>
        <begin position="416"/>
        <end position="436"/>
    </location>
</feature>
<protein>
    <recommendedName>
        <fullName evidence="7">Pentatricopeptide repeat-containing protein</fullName>
    </recommendedName>
</protein>
<proteinExistence type="inferred from homology"/>
<feature type="repeat" description="PPR" evidence="3">
    <location>
        <begin position="212"/>
        <end position="246"/>
    </location>
</feature>
<dbReference type="PANTHER" id="PTHR47936">
    <property type="entry name" value="PPR_LONG DOMAIN-CONTAINING PROTEIN"/>
    <property type="match status" value="1"/>
</dbReference>
<evidence type="ECO:0000313" key="5">
    <source>
        <dbReference type="EMBL" id="KAL2332501.1"/>
    </source>
</evidence>